<keyword evidence="1" id="KW-0812">Transmembrane</keyword>
<organism evidence="2 3">
    <name type="scientific">Deinococcus humi</name>
    <dbReference type="NCBI Taxonomy" id="662880"/>
    <lineage>
        <taxon>Bacteria</taxon>
        <taxon>Thermotogati</taxon>
        <taxon>Deinococcota</taxon>
        <taxon>Deinococci</taxon>
        <taxon>Deinococcales</taxon>
        <taxon>Deinococcaceae</taxon>
        <taxon>Deinococcus</taxon>
    </lineage>
</organism>
<sequence>MKESTRTWLRRWLPVMLFLLFGALTLAQVWLSAHPV</sequence>
<feature type="transmembrane region" description="Helical" evidence="1">
    <location>
        <begin position="12"/>
        <end position="31"/>
    </location>
</feature>
<proteinExistence type="predicted"/>
<protein>
    <submittedName>
        <fullName evidence="2">Uncharacterized protein</fullName>
    </submittedName>
</protein>
<accession>A0A7W8JV43</accession>
<keyword evidence="1" id="KW-1133">Transmembrane helix</keyword>
<comment type="caution">
    <text evidence="2">The sequence shown here is derived from an EMBL/GenBank/DDBJ whole genome shotgun (WGS) entry which is preliminary data.</text>
</comment>
<dbReference type="AlphaFoldDB" id="A0A7W8JV43"/>
<keyword evidence="1" id="KW-0472">Membrane</keyword>
<dbReference type="Proteomes" id="UP000552709">
    <property type="component" value="Unassembled WGS sequence"/>
</dbReference>
<reference evidence="2 3" key="1">
    <citation type="submission" date="2020-08" db="EMBL/GenBank/DDBJ databases">
        <title>Genomic Encyclopedia of Type Strains, Phase IV (KMG-IV): sequencing the most valuable type-strain genomes for metagenomic binning, comparative biology and taxonomic classification.</title>
        <authorList>
            <person name="Goeker M."/>
        </authorList>
    </citation>
    <scope>NUCLEOTIDE SEQUENCE [LARGE SCALE GENOMIC DNA]</scope>
    <source>
        <strain evidence="2 3">DSM 27939</strain>
    </source>
</reference>
<keyword evidence="3" id="KW-1185">Reference proteome</keyword>
<name>A0A7W8JV43_9DEIO</name>
<evidence type="ECO:0000313" key="2">
    <source>
        <dbReference type="EMBL" id="MBB5362381.1"/>
    </source>
</evidence>
<evidence type="ECO:0000256" key="1">
    <source>
        <dbReference type="SAM" id="Phobius"/>
    </source>
</evidence>
<gene>
    <name evidence="2" type="ORF">HNQ08_001476</name>
</gene>
<dbReference type="EMBL" id="JACHFL010000003">
    <property type="protein sequence ID" value="MBB5362381.1"/>
    <property type="molecule type" value="Genomic_DNA"/>
</dbReference>
<evidence type="ECO:0000313" key="3">
    <source>
        <dbReference type="Proteomes" id="UP000552709"/>
    </source>
</evidence>